<dbReference type="EMBL" id="CAUYUJ010002202">
    <property type="protein sequence ID" value="CAK0799673.1"/>
    <property type="molecule type" value="Genomic_DNA"/>
</dbReference>
<protein>
    <recommendedName>
        <fullName evidence="4">Sulfotransferase</fullName>
    </recommendedName>
</protein>
<evidence type="ECO:0000256" key="1">
    <source>
        <dbReference type="SAM" id="SignalP"/>
    </source>
</evidence>
<dbReference type="Pfam" id="PF03567">
    <property type="entry name" value="Sulfotransfer_2"/>
    <property type="match status" value="1"/>
</dbReference>
<dbReference type="InterPro" id="IPR027417">
    <property type="entry name" value="P-loop_NTPase"/>
</dbReference>
<dbReference type="Proteomes" id="UP001189429">
    <property type="component" value="Unassembled WGS sequence"/>
</dbReference>
<accession>A0ABN9Q1Y5</accession>
<gene>
    <name evidence="2" type="ORF">PCOR1329_LOCUS8036</name>
</gene>
<evidence type="ECO:0000313" key="2">
    <source>
        <dbReference type="EMBL" id="CAK0799673.1"/>
    </source>
</evidence>
<dbReference type="SUPFAM" id="SSF52540">
    <property type="entry name" value="P-loop containing nucleoside triphosphate hydrolases"/>
    <property type="match status" value="1"/>
</dbReference>
<keyword evidence="3" id="KW-1185">Reference proteome</keyword>
<reference evidence="2" key="1">
    <citation type="submission" date="2023-10" db="EMBL/GenBank/DDBJ databases">
        <authorList>
            <person name="Chen Y."/>
            <person name="Shah S."/>
            <person name="Dougan E. K."/>
            <person name="Thang M."/>
            <person name="Chan C."/>
        </authorList>
    </citation>
    <scope>NUCLEOTIDE SEQUENCE [LARGE SCALE GENOMIC DNA]</scope>
</reference>
<dbReference type="InterPro" id="IPR005331">
    <property type="entry name" value="Sulfotransferase"/>
</dbReference>
<organism evidence="2 3">
    <name type="scientific">Prorocentrum cordatum</name>
    <dbReference type="NCBI Taxonomy" id="2364126"/>
    <lineage>
        <taxon>Eukaryota</taxon>
        <taxon>Sar</taxon>
        <taxon>Alveolata</taxon>
        <taxon>Dinophyceae</taxon>
        <taxon>Prorocentrales</taxon>
        <taxon>Prorocentraceae</taxon>
        <taxon>Prorocentrum</taxon>
    </lineage>
</organism>
<keyword evidence="1" id="KW-0732">Signal</keyword>
<name>A0ABN9Q1Y5_9DINO</name>
<evidence type="ECO:0000313" key="3">
    <source>
        <dbReference type="Proteomes" id="UP001189429"/>
    </source>
</evidence>
<proteinExistence type="predicted"/>
<feature type="chain" id="PRO_5045194219" description="Sulfotransferase" evidence="1">
    <location>
        <begin position="33"/>
        <end position="379"/>
    </location>
</feature>
<comment type="caution">
    <text evidence="2">The sequence shown here is derived from an EMBL/GenBank/DDBJ whole genome shotgun (WGS) entry which is preliminary data.</text>
</comment>
<dbReference type="Gene3D" id="3.40.50.300">
    <property type="entry name" value="P-loop containing nucleotide triphosphate hydrolases"/>
    <property type="match status" value="1"/>
</dbReference>
<sequence>MPAASPRGAGRWPKLWLLAAAAVGPALPRGSALSVELAPEVPPQSDVDQWGAELIGAGAGLAHRLGLDAHLSFKEVAAMVGNYNRSLAEAVASRAPPSTEQRLPMVYLHVHKSLGTWMCKMARAQNASRPGDADCATHDDWIWAKKSWEWYDFDNTCSRRVKEIQENGWTFLEIERWVDFQDDSLHGDWCPEDAFYTMILRDPMERAQSQMYANMQSWASVRAWLAEGESWPTPYNYLHSHIPFDNFYVRTLCGRTCHFLEAGGITHAHLELAKSRPSSADFSRELQQLDAVMTTEDLLTQLSQLTAITGWRPATKAQAGSVVHNTKCAAGTSRLATDECRAFALPPSAMEQMRDANRLDLELYEFAKQVAKQKTDALL</sequence>
<feature type="signal peptide" evidence="1">
    <location>
        <begin position="1"/>
        <end position="32"/>
    </location>
</feature>
<evidence type="ECO:0008006" key="4">
    <source>
        <dbReference type="Google" id="ProtNLM"/>
    </source>
</evidence>